<dbReference type="CDD" id="cd22992">
    <property type="entry name" value="MOC1"/>
    <property type="match status" value="1"/>
</dbReference>
<dbReference type="PANTHER" id="PTHR36015">
    <property type="entry name" value="HOLLIDAY JUNCTION RESOLVASE MOC1, CHLOROPLASTIC-RELATED"/>
    <property type="match status" value="1"/>
</dbReference>
<dbReference type="Gramene" id="EFJ38006">
    <property type="protein sequence ID" value="EFJ38006"/>
    <property type="gene ID" value="SELMODRAFT_71406"/>
</dbReference>
<keyword evidence="2" id="KW-1185">Reference proteome</keyword>
<feature type="non-terminal residue" evidence="1">
    <location>
        <position position="193"/>
    </location>
</feature>
<dbReference type="eggNOG" id="ENOG502QR28">
    <property type="taxonomic scope" value="Eukaryota"/>
</dbReference>
<reference evidence="1 2" key="1">
    <citation type="journal article" date="2011" name="Science">
        <title>The Selaginella genome identifies genetic changes associated with the evolution of vascular plants.</title>
        <authorList>
            <person name="Banks J.A."/>
            <person name="Nishiyama T."/>
            <person name="Hasebe M."/>
            <person name="Bowman J.L."/>
            <person name="Gribskov M."/>
            <person name="dePamphilis C."/>
            <person name="Albert V.A."/>
            <person name="Aono N."/>
            <person name="Aoyama T."/>
            <person name="Ambrose B.A."/>
            <person name="Ashton N.W."/>
            <person name="Axtell M.J."/>
            <person name="Barker E."/>
            <person name="Barker M.S."/>
            <person name="Bennetzen J.L."/>
            <person name="Bonawitz N.D."/>
            <person name="Chapple C."/>
            <person name="Cheng C."/>
            <person name="Correa L.G."/>
            <person name="Dacre M."/>
            <person name="DeBarry J."/>
            <person name="Dreyer I."/>
            <person name="Elias M."/>
            <person name="Engstrom E.M."/>
            <person name="Estelle M."/>
            <person name="Feng L."/>
            <person name="Finet C."/>
            <person name="Floyd S.K."/>
            <person name="Frommer W.B."/>
            <person name="Fujita T."/>
            <person name="Gramzow L."/>
            <person name="Gutensohn M."/>
            <person name="Harholt J."/>
            <person name="Hattori M."/>
            <person name="Heyl A."/>
            <person name="Hirai T."/>
            <person name="Hiwatashi Y."/>
            <person name="Ishikawa M."/>
            <person name="Iwata M."/>
            <person name="Karol K.G."/>
            <person name="Koehler B."/>
            <person name="Kolukisaoglu U."/>
            <person name="Kubo M."/>
            <person name="Kurata T."/>
            <person name="Lalonde S."/>
            <person name="Li K."/>
            <person name="Li Y."/>
            <person name="Litt A."/>
            <person name="Lyons E."/>
            <person name="Manning G."/>
            <person name="Maruyama T."/>
            <person name="Michael T.P."/>
            <person name="Mikami K."/>
            <person name="Miyazaki S."/>
            <person name="Morinaga S."/>
            <person name="Murata T."/>
            <person name="Mueller-Roeber B."/>
            <person name="Nelson D.R."/>
            <person name="Obara M."/>
            <person name="Oguri Y."/>
            <person name="Olmstead R.G."/>
            <person name="Onodera N."/>
            <person name="Petersen B.L."/>
            <person name="Pils B."/>
            <person name="Prigge M."/>
            <person name="Rensing S.A."/>
            <person name="Riano-Pachon D.M."/>
            <person name="Roberts A.W."/>
            <person name="Sato Y."/>
            <person name="Scheller H.V."/>
            <person name="Schulz B."/>
            <person name="Schulz C."/>
            <person name="Shakirov E.V."/>
            <person name="Shibagaki N."/>
            <person name="Shinohara N."/>
            <person name="Shippen D.E."/>
            <person name="Soerensen I."/>
            <person name="Sotooka R."/>
            <person name="Sugimoto N."/>
            <person name="Sugita M."/>
            <person name="Sumikawa N."/>
            <person name="Tanurdzic M."/>
            <person name="Theissen G."/>
            <person name="Ulvskov P."/>
            <person name="Wakazuki S."/>
            <person name="Weng J.K."/>
            <person name="Willats W.W."/>
            <person name="Wipf D."/>
            <person name="Wolf P.G."/>
            <person name="Yang L."/>
            <person name="Zimmer A.D."/>
            <person name="Zhu Q."/>
            <person name="Mitros T."/>
            <person name="Hellsten U."/>
            <person name="Loque D."/>
            <person name="Otillar R."/>
            <person name="Salamov A."/>
            <person name="Schmutz J."/>
            <person name="Shapiro H."/>
            <person name="Lindquist E."/>
            <person name="Lucas S."/>
            <person name="Rokhsar D."/>
            <person name="Grigoriev I.V."/>
        </authorList>
    </citation>
    <scope>NUCLEOTIDE SEQUENCE [LARGE SCALE GENOMIC DNA]</scope>
</reference>
<dbReference type="KEGG" id="smo:SELMODRAFT_71406"/>
<gene>
    <name evidence="1" type="ORF">SELMODRAFT_71406</name>
</gene>
<organism evidence="2">
    <name type="scientific">Selaginella moellendorffii</name>
    <name type="common">Spikemoss</name>
    <dbReference type="NCBI Taxonomy" id="88036"/>
    <lineage>
        <taxon>Eukaryota</taxon>
        <taxon>Viridiplantae</taxon>
        <taxon>Streptophyta</taxon>
        <taxon>Embryophyta</taxon>
        <taxon>Tracheophyta</taxon>
        <taxon>Lycopodiopsida</taxon>
        <taxon>Selaginellales</taxon>
        <taxon>Selaginellaceae</taxon>
        <taxon>Selaginella</taxon>
    </lineage>
</organism>
<dbReference type="InterPro" id="IPR045290">
    <property type="entry name" value="MOC1-like"/>
</dbReference>
<sequence length="193" mass="20671">SKKVIAEISRKNWLDSLTLPLGDEGDVDAELDNALVIGIDPDFKGALAVLRLEDDRFIPEVFDVPTLKVAIGGTMRLRPDAKAIVNLLKTINAPHGSVAYVENSLPHSTDGKQSWWSSGFGFGMWTGTLLASGISVVPVSPRAWKTAMGLSSSKDESRLVASSCFPAIASQLTRKKDHGRAEALLLAAFGRGL</sequence>
<feature type="non-terminal residue" evidence="1">
    <location>
        <position position="1"/>
    </location>
</feature>
<dbReference type="Proteomes" id="UP000001514">
    <property type="component" value="Unassembled WGS sequence"/>
</dbReference>
<dbReference type="HOGENOM" id="CLU_077796_0_0_1"/>
<name>D8QMX6_SELML</name>
<dbReference type="FunCoup" id="D8QMX6">
    <property type="interactions" value="978"/>
</dbReference>
<dbReference type="STRING" id="88036.D8QMX6"/>
<dbReference type="GO" id="GO:0008821">
    <property type="term" value="F:crossover junction DNA endonuclease activity"/>
    <property type="evidence" value="ECO:0007669"/>
    <property type="project" value="InterPro"/>
</dbReference>
<evidence type="ECO:0000313" key="2">
    <source>
        <dbReference type="Proteomes" id="UP000001514"/>
    </source>
</evidence>
<dbReference type="EMBL" id="GL377565">
    <property type="protein sequence ID" value="EFJ38006.1"/>
    <property type="molecule type" value="Genomic_DNA"/>
</dbReference>
<dbReference type="PANTHER" id="PTHR36015:SF6">
    <property type="entry name" value="HOLLIDAY JUNCTION RESOLVASE MOC1, CHLOROPLASTIC-RELATED"/>
    <property type="match status" value="1"/>
</dbReference>
<proteinExistence type="predicted"/>
<dbReference type="AlphaFoldDB" id="D8QMX6"/>
<evidence type="ECO:0000313" key="1">
    <source>
        <dbReference type="EMBL" id="EFJ38006.1"/>
    </source>
</evidence>
<protein>
    <submittedName>
        <fullName evidence="1">Uncharacterized protein</fullName>
    </submittedName>
</protein>
<dbReference type="OMA" id="ADTRDPW"/>
<accession>D8QMX6</accession>
<dbReference type="InParanoid" id="D8QMX6"/>